<dbReference type="OrthoDB" id="6513042at2759"/>
<accession>A0A2G9S8I8</accession>
<sequence>MSTCRWCTPGGSDTGELLERYAAKELQNEDFIGANDDLSYCMECVVEYHRARDEVAQLHKSLWTLETSRLIAQLENAMREEIEDDDELYLVEEDGEKQLHGYSDCSFESNVRVPLLEILKFPYLLVDKRVSKYHFRKNINLENVSRQIEDRNSTN</sequence>
<dbReference type="EMBL" id="KV926745">
    <property type="protein sequence ID" value="PIO36462.1"/>
    <property type="molecule type" value="Genomic_DNA"/>
</dbReference>
<gene>
    <name evidence="1" type="ORF">AB205_0212870</name>
</gene>
<proteinExistence type="predicted"/>
<name>A0A2G9S8I8_AQUCT</name>
<evidence type="ECO:0000313" key="1">
    <source>
        <dbReference type="EMBL" id="PIO36462.1"/>
    </source>
</evidence>
<reference evidence="1" key="1">
    <citation type="submission" date="2017-08" db="EMBL/GenBank/DDBJ databases">
        <title>Assembly of the North American Bullfrog Genome.</title>
        <authorList>
            <person name="Warren R.L."/>
            <person name="Vandervalk B.P."/>
            <person name="Kucuk E."/>
            <person name="Birol I."/>
            <person name="Helbing C."/>
            <person name="Pandoh P."/>
            <person name="Behsaz B."/>
            <person name="Mohamadi H."/>
            <person name="Chu J."/>
            <person name="Jackman S."/>
            <person name="Hammond S.A."/>
            <person name="Veldhoen N."/>
            <person name="Kirk H."/>
            <person name="Zhao Y."/>
            <person name="Coope R."/>
            <person name="Pleasance S."/>
            <person name="Moore R."/>
            <person name="Holt R."/>
        </authorList>
    </citation>
    <scope>NUCLEOTIDE SEQUENCE</scope>
    <source>
        <strain evidence="1">Bruno</strain>
        <tissue evidence="1">Liver</tissue>
    </source>
</reference>
<dbReference type="AlphaFoldDB" id="A0A2G9S8I8"/>
<organism evidence="1">
    <name type="scientific">Aquarana catesbeiana</name>
    <name type="common">American bullfrog</name>
    <name type="synonym">Rana catesbeiana</name>
    <dbReference type="NCBI Taxonomy" id="8400"/>
    <lineage>
        <taxon>Eukaryota</taxon>
        <taxon>Metazoa</taxon>
        <taxon>Chordata</taxon>
        <taxon>Craniata</taxon>
        <taxon>Vertebrata</taxon>
        <taxon>Euteleostomi</taxon>
        <taxon>Amphibia</taxon>
        <taxon>Batrachia</taxon>
        <taxon>Anura</taxon>
        <taxon>Neobatrachia</taxon>
        <taxon>Ranoidea</taxon>
        <taxon>Ranidae</taxon>
        <taxon>Aquarana</taxon>
    </lineage>
</organism>
<protein>
    <submittedName>
        <fullName evidence="1">Uncharacterized protein</fullName>
    </submittedName>
</protein>